<proteinExistence type="predicted"/>
<dbReference type="InterPro" id="IPR045897">
    <property type="entry name" value="BPI/LBP_pln"/>
</dbReference>
<dbReference type="EMBL" id="VIEB01000259">
    <property type="protein sequence ID" value="TQD98039.1"/>
    <property type="molecule type" value="Genomic_DNA"/>
</dbReference>
<gene>
    <name evidence="1" type="ORF">C1H46_016304</name>
</gene>
<dbReference type="PANTHER" id="PTHR46801">
    <property type="entry name" value="OS06G0309200 PROTEIN"/>
    <property type="match status" value="1"/>
</dbReference>
<comment type="caution">
    <text evidence="1">The sequence shown here is derived from an EMBL/GenBank/DDBJ whole genome shotgun (WGS) entry which is preliminary data.</text>
</comment>
<protein>
    <submittedName>
        <fullName evidence="1">Uncharacterized protein</fullName>
    </submittedName>
</protein>
<evidence type="ECO:0000313" key="1">
    <source>
        <dbReference type="EMBL" id="TQD98039.1"/>
    </source>
</evidence>
<evidence type="ECO:0000313" key="2">
    <source>
        <dbReference type="Proteomes" id="UP000315295"/>
    </source>
</evidence>
<dbReference type="AlphaFoldDB" id="A0A540MHX3"/>
<dbReference type="PANTHER" id="PTHR46801:SF6">
    <property type="entry name" value="LIPID-BINDING SERUM GLYCOPROTEIN C-TERMINAL DOMAIN-CONTAINING PROTEIN"/>
    <property type="match status" value="1"/>
</dbReference>
<keyword evidence="2" id="KW-1185">Reference proteome</keyword>
<reference evidence="1 2" key="1">
    <citation type="journal article" date="2019" name="G3 (Bethesda)">
        <title>Sequencing of a Wild Apple (Malus baccata) Genome Unravels the Differences Between Cultivated and Wild Apple Species Regarding Disease Resistance and Cold Tolerance.</title>
        <authorList>
            <person name="Chen X."/>
        </authorList>
    </citation>
    <scope>NUCLEOTIDE SEQUENCE [LARGE SCALE GENOMIC DNA]</scope>
    <source>
        <strain evidence="2">cv. Shandingzi</strain>
        <tissue evidence="1">Leaves</tissue>
    </source>
</reference>
<name>A0A540MHX3_MALBA</name>
<organism evidence="1 2">
    <name type="scientific">Malus baccata</name>
    <name type="common">Siberian crab apple</name>
    <name type="synonym">Pyrus baccata</name>
    <dbReference type="NCBI Taxonomy" id="106549"/>
    <lineage>
        <taxon>Eukaryota</taxon>
        <taxon>Viridiplantae</taxon>
        <taxon>Streptophyta</taxon>
        <taxon>Embryophyta</taxon>
        <taxon>Tracheophyta</taxon>
        <taxon>Spermatophyta</taxon>
        <taxon>Magnoliopsida</taxon>
        <taxon>eudicotyledons</taxon>
        <taxon>Gunneridae</taxon>
        <taxon>Pentapetalae</taxon>
        <taxon>rosids</taxon>
        <taxon>fabids</taxon>
        <taxon>Rosales</taxon>
        <taxon>Rosaceae</taxon>
        <taxon>Amygdaloideae</taxon>
        <taxon>Maleae</taxon>
        <taxon>Malus</taxon>
    </lineage>
</organism>
<dbReference type="STRING" id="106549.A0A540MHX3"/>
<sequence>MVLSNVTIYEIDVGPSHFELGDDGIEVIDSGVTCNLNMNWHYSDSTWIAPVVVSDEGTCGSIWALVETIEERLMKHKEQAASILLLICQRCRERYRGLILREGAMPGLLQLSPIHVDGYNHGKGVAVSMRLF</sequence>
<dbReference type="Gene3D" id="3.15.10.10">
    <property type="entry name" value="Bactericidal permeability-increasing protein, domain 1"/>
    <property type="match status" value="1"/>
</dbReference>
<dbReference type="Proteomes" id="UP000315295">
    <property type="component" value="Unassembled WGS sequence"/>
</dbReference>
<accession>A0A540MHX3</accession>